<accession>A0A0N8PN77</accession>
<dbReference type="Proteomes" id="UP000050482">
    <property type="component" value="Unassembled WGS sequence"/>
</dbReference>
<dbReference type="EMBL" id="LJCO01000096">
    <property type="protein sequence ID" value="KPV40757.1"/>
    <property type="molecule type" value="Genomic_DNA"/>
</dbReference>
<dbReference type="AlphaFoldDB" id="A0A0N8PN77"/>
<organism evidence="5 6">
    <name type="scientific">Alicyclobacillus ferrooxydans</name>
    <dbReference type="NCBI Taxonomy" id="471514"/>
    <lineage>
        <taxon>Bacteria</taxon>
        <taxon>Bacillati</taxon>
        <taxon>Bacillota</taxon>
        <taxon>Bacilli</taxon>
        <taxon>Bacillales</taxon>
        <taxon>Alicyclobacillaceae</taxon>
        <taxon>Alicyclobacillus</taxon>
    </lineage>
</organism>
<dbReference type="Gene3D" id="1.10.10.1320">
    <property type="entry name" value="Anti-sigma factor, zinc-finger domain"/>
    <property type="match status" value="1"/>
</dbReference>
<dbReference type="RefSeq" id="WP_054971103.1">
    <property type="nucleotide sequence ID" value="NZ_LJCO01000096.1"/>
</dbReference>
<evidence type="ECO:0000313" key="5">
    <source>
        <dbReference type="EMBL" id="KPV40757.1"/>
    </source>
</evidence>
<feature type="transmembrane region" description="Helical" evidence="3">
    <location>
        <begin position="128"/>
        <end position="156"/>
    </location>
</feature>
<gene>
    <name evidence="5" type="ORF">AN477_20760</name>
</gene>
<name>A0A0N8PN77_9BACL</name>
<comment type="similarity">
    <text evidence="1">Belongs to the zinc-associated anti-sigma factor (ZAS) superfamily. Anti-sigma-W factor family.</text>
</comment>
<keyword evidence="3" id="KW-0472">Membrane</keyword>
<sequence>MYCDFQTSELSAYVDGELSGEKRKVVEHHVGQCAECREVIRDMQQVHEWVLQTLEAEVVSTDLQPRVLSAVSLMHQSVQAKRVLQLYTWGLVVVFAAVVWGILASPVGRLMEVFFRLGVAAGHSSLRLLGAVGFTWSTVIIVSSVVLCTVCAITVFRMLKPSEVVL</sequence>
<comment type="caution">
    <text evidence="5">The sequence shown here is derived from an EMBL/GenBank/DDBJ whole genome shotgun (WGS) entry which is preliminary data.</text>
</comment>
<evidence type="ECO:0000256" key="2">
    <source>
        <dbReference type="ARBA" id="ARBA00024438"/>
    </source>
</evidence>
<dbReference type="OrthoDB" id="64646at2"/>
<dbReference type="InterPro" id="IPR041916">
    <property type="entry name" value="Anti_sigma_zinc_sf"/>
</dbReference>
<keyword evidence="3" id="KW-1133">Transmembrane helix</keyword>
<feature type="transmembrane region" description="Helical" evidence="3">
    <location>
        <begin position="86"/>
        <end position="108"/>
    </location>
</feature>
<evidence type="ECO:0000313" key="6">
    <source>
        <dbReference type="Proteomes" id="UP000050482"/>
    </source>
</evidence>
<protein>
    <recommendedName>
        <fullName evidence="2">Anti-sigma-W factor RsiW</fullName>
    </recommendedName>
</protein>
<reference evidence="5 6" key="1">
    <citation type="submission" date="2015-09" db="EMBL/GenBank/DDBJ databases">
        <title>Draft genome sequence of Alicyclobacillus ferrooxydans DSM 22381.</title>
        <authorList>
            <person name="Hemp J."/>
        </authorList>
    </citation>
    <scope>NUCLEOTIDE SEQUENCE [LARGE SCALE GENOMIC DNA]</scope>
    <source>
        <strain evidence="5 6">TC-34</strain>
    </source>
</reference>
<evidence type="ECO:0000259" key="4">
    <source>
        <dbReference type="Pfam" id="PF13490"/>
    </source>
</evidence>
<keyword evidence="6" id="KW-1185">Reference proteome</keyword>
<dbReference type="STRING" id="471514.AN477_20760"/>
<evidence type="ECO:0000256" key="1">
    <source>
        <dbReference type="ARBA" id="ARBA00024353"/>
    </source>
</evidence>
<feature type="domain" description="Putative zinc-finger" evidence="4">
    <location>
        <begin position="9"/>
        <end position="37"/>
    </location>
</feature>
<evidence type="ECO:0000256" key="3">
    <source>
        <dbReference type="SAM" id="Phobius"/>
    </source>
</evidence>
<dbReference type="PATRIC" id="fig|471514.4.peg.1646"/>
<dbReference type="InterPro" id="IPR027383">
    <property type="entry name" value="Znf_put"/>
</dbReference>
<keyword evidence="3" id="KW-0812">Transmembrane</keyword>
<proteinExistence type="inferred from homology"/>
<dbReference type="Pfam" id="PF13490">
    <property type="entry name" value="zf-HC2"/>
    <property type="match status" value="1"/>
</dbReference>